<dbReference type="PANTHER" id="PTHR33512">
    <property type="entry name" value="PROTEIN, PUTATIVE (DUF1191)-RELATED"/>
    <property type="match status" value="1"/>
</dbReference>
<feature type="transmembrane region" description="Helical" evidence="2">
    <location>
        <begin position="14"/>
        <end position="32"/>
    </location>
</feature>
<evidence type="ECO:0000256" key="1">
    <source>
        <dbReference type="SAM" id="MobiDB-lite"/>
    </source>
</evidence>
<evidence type="ECO:0000256" key="2">
    <source>
        <dbReference type="SAM" id="Phobius"/>
    </source>
</evidence>
<reference evidence="3 4" key="1">
    <citation type="journal article" date="2017" name="Nature">
        <title>The Apostasia genome and the evolution of orchids.</title>
        <authorList>
            <person name="Zhang G.Q."/>
            <person name="Liu K.W."/>
            <person name="Li Z."/>
            <person name="Lohaus R."/>
            <person name="Hsiao Y.Y."/>
            <person name="Niu S.C."/>
            <person name="Wang J.Y."/>
            <person name="Lin Y.C."/>
            <person name="Xu Q."/>
            <person name="Chen L.J."/>
            <person name="Yoshida K."/>
            <person name="Fujiwara S."/>
            <person name="Wang Z.W."/>
            <person name="Zhang Y.Q."/>
            <person name="Mitsuda N."/>
            <person name="Wang M."/>
            <person name="Liu G.H."/>
            <person name="Pecoraro L."/>
            <person name="Huang H.X."/>
            <person name="Xiao X.J."/>
            <person name="Lin M."/>
            <person name="Wu X.Y."/>
            <person name="Wu W.L."/>
            <person name="Chen Y.Y."/>
            <person name="Chang S.B."/>
            <person name="Sakamoto S."/>
            <person name="Ohme-Takagi M."/>
            <person name="Yagi M."/>
            <person name="Zeng S.J."/>
            <person name="Shen C.Y."/>
            <person name="Yeh C.M."/>
            <person name="Luo Y.B."/>
            <person name="Tsai W.C."/>
            <person name="Van de Peer Y."/>
            <person name="Liu Z.J."/>
        </authorList>
    </citation>
    <scope>NUCLEOTIDE SEQUENCE [LARGE SCALE GENOMIC DNA]</scope>
    <source>
        <strain evidence="4">cv. Shenzhen</strain>
        <tissue evidence="3">Stem</tissue>
    </source>
</reference>
<keyword evidence="2" id="KW-0472">Membrane</keyword>
<gene>
    <name evidence="3" type="ORF">AXF42_Ash005512</name>
</gene>
<sequence length="353" mass="38028">MTDFRIRSSPTHSLSPFLPPSFFLLIAGRFLLPLRHRRPDRPPSLGADPIRRLLMALSHSFFFFFFFLTVPVAGLHFAGDGSSTASLDHSIKNSAFRSFPHYPTGTPYPVSVPANFTGATATAIRIRSSDLWLRGTNVSSLHLPPGIFTAPYVRRLLLIFLNLGNLSSSYTVAGYSLIAPVIGFFAFDASNSSKELTLLRTRRLISINFPAIASPDGANSTAVARCVRFGLNGLAHVGGNAAGMTCAATGSGGFSIVVPAAAQPLTPPLATAAEEEGRRWWVWMSVWVAVGLGLVLAGMVGLGIRRKKMEEMERKAEEGEALESVWVGRSKMPTAAAARTPPEIESDSVLRVS</sequence>
<organism evidence="3 4">
    <name type="scientific">Apostasia shenzhenica</name>
    <dbReference type="NCBI Taxonomy" id="1088818"/>
    <lineage>
        <taxon>Eukaryota</taxon>
        <taxon>Viridiplantae</taxon>
        <taxon>Streptophyta</taxon>
        <taxon>Embryophyta</taxon>
        <taxon>Tracheophyta</taxon>
        <taxon>Spermatophyta</taxon>
        <taxon>Magnoliopsida</taxon>
        <taxon>Liliopsida</taxon>
        <taxon>Asparagales</taxon>
        <taxon>Orchidaceae</taxon>
        <taxon>Apostasioideae</taxon>
        <taxon>Apostasia</taxon>
    </lineage>
</organism>
<dbReference type="Proteomes" id="UP000236161">
    <property type="component" value="Unassembled WGS sequence"/>
</dbReference>
<dbReference type="Pfam" id="PF06697">
    <property type="entry name" value="DUF1191"/>
    <property type="match status" value="1"/>
</dbReference>
<feature type="transmembrane region" description="Helical" evidence="2">
    <location>
        <begin position="53"/>
        <end position="78"/>
    </location>
</feature>
<dbReference type="STRING" id="1088818.A0A2I0B736"/>
<dbReference type="AlphaFoldDB" id="A0A2I0B736"/>
<evidence type="ECO:0000313" key="4">
    <source>
        <dbReference type="Proteomes" id="UP000236161"/>
    </source>
</evidence>
<protein>
    <submittedName>
        <fullName evidence="3">Uncharacterized protein</fullName>
    </submittedName>
</protein>
<keyword evidence="4" id="KW-1185">Reference proteome</keyword>
<dbReference type="EMBL" id="KZ451908">
    <property type="protein sequence ID" value="PKA63617.1"/>
    <property type="molecule type" value="Genomic_DNA"/>
</dbReference>
<accession>A0A2I0B736</accession>
<dbReference type="PANTHER" id="PTHR33512:SF33">
    <property type="entry name" value="OS06G0158800 PROTEIN"/>
    <property type="match status" value="1"/>
</dbReference>
<keyword evidence="2" id="KW-1133">Transmembrane helix</keyword>
<dbReference type="OrthoDB" id="768690at2759"/>
<proteinExistence type="predicted"/>
<feature type="transmembrane region" description="Helical" evidence="2">
    <location>
        <begin position="280"/>
        <end position="304"/>
    </location>
</feature>
<dbReference type="GO" id="GO:0016020">
    <property type="term" value="C:membrane"/>
    <property type="evidence" value="ECO:0007669"/>
    <property type="project" value="TreeGrafter"/>
</dbReference>
<dbReference type="InterPro" id="IPR010605">
    <property type="entry name" value="DUF1191"/>
</dbReference>
<keyword evidence="2" id="KW-0812">Transmembrane</keyword>
<name>A0A2I0B736_9ASPA</name>
<evidence type="ECO:0000313" key="3">
    <source>
        <dbReference type="EMBL" id="PKA63617.1"/>
    </source>
</evidence>
<feature type="region of interest" description="Disordered" evidence="1">
    <location>
        <begin position="333"/>
        <end position="353"/>
    </location>
</feature>